<keyword evidence="2" id="KW-1185">Reference proteome</keyword>
<organism evidence="1 2">
    <name type="scientific">Scutellospora calospora</name>
    <dbReference type="NCBI Taxonomy" id="85575"/>
    <lineage>
        <taxon>Eukaryota</taxon>
        <taxon>Fungi</taxon>
        <taxon>Fungi incertae sedis</taxon>
        <taxon>Mucoromycota</taxon>
        <taxon>Glomeromycotina</taxon>
        <taxon>Glomeromycetes</taxon>
        <taxon>Diversisporales</taxon>
        <taxon>Gigasporaceae</taxon>
        <taxon>Scutellospora</taxon>
    </lineage>
</organism>
<dbReference type="EMBL" id="CAJVPM010000632">
    <property type="protein sequence ID" value="CAG8448396.1"/>
    <property type="molecule type" value="Genomic_DNA"/>
</dbReference>
<dbReference type="Proteomes" id="UP000789860">
    <property type="component" value="Unassembled WGS sequence"/>
</dbReference>
<protein>
    <submittedName>
        <fullName evidence="1">642_t:CDS:1</fullName>
    </submittedName>
</protein>
<accession>A0ACA9K308</accession>
<comment type="caution">
    <text evidence="1">The sequence shown here is derived from an EMBL/GenBank/DDBJ whole genome shotgun (WGS) entry which is preliminary data.</text>
</comment>
<reference evidence="1" key="1">
    <citation type="submission" date="2021-06" db="EMBL/GenBank/DDBJ databases">
        <authorList>
            <person name="Kallberg Y."/>
            <person name="Tangrot J."/>
            <person name="Rosling A."/>
        </authorList>
    </citation>
    <scope>NUCLEOTIDE SEQUENCE</scope>
    <source>
        <strain evidence="1">AU212A</strain>
    </source>
</reference>
<sequence length="573" mass="64799">MTEHPLMKFMINLFAPVQFKKPLGVPTLPTECMYQIFQHLVDQGEALHPFLLINRYWCRNVIPFLWARPFEQLNPENMYKIMLVYLSSLNDAEKADLRDLLVQNSYDSEFITELMQQNNPLFNYPMMLQELSIKNLEMIVRSWIHRCNMEFGRQIDQIDQMDVQINSMTSILCKLFLRNSVNLRCFRVDKFSSHEDIPELSTLLEISPSLGFIGLSNISKLEINYSTQSILKNSLDLLKTIPSLCKRIHTMNIKLPIFESSNPDIIKVIISIIIAQDKLKEFSLEGVENENDSRDIIQALQSHVRSLSSVEIDSVNISTSSLYVLAKCSNLESLAITNCRGLTIQDMSNTVTTTPSTIDALWNNIKFVNLKKLYIKNLSKNTLISSLIIRAAGKSTLQELTLDVITQDTINSIIENCPNITHLSLVNYHPSLHDHLLNSLFQTLKNVTHLTIQIPSKSSSSISVSSSSIISGKSLPSSLTYLKLQCGFKKIQLDGLLSDCCNAKLKVLIIDVVKILYMDMKVITSFIKGQTGSSVKFLGIGGGIGCGKVTKELEELKENFGVCVIPWYEIANW</sequence>
<evidence type="ECO:0000313" key="1">
    <source>
        <dbReference type="EMBL" id="CAG8448396.1"/>
    </source>
</evidence>
<gene>
    <name evidence="1" type="ORF">SCALOS_LOCUS1060</name>
</gene>
<proteinExistence type="predicted"/>
<name>A0ACA9K308_9GLOM</name>
<evidence type="ECO:0000313" key="2">
    <source>
        <dbReference type="Proteomes" id="UP000789860"/>
    </source>
</evidence>